<gene>
    <name evidence="1" type="ORF">GN958_ATG17210</name>
</gene>
<dbReference type="AlphaFoldDB" id="A0A8S9U0P6"/>
<feature type="non-terminal residue" evidence="1">
    <location>
        <position position="1"/>
    </location>
</feature>
<organism evidence="1 2">
    <name type="scientific">Phytophthora infestans</name>
    <name type="common">Potato late blight agent</name>
    <name type="synonym">Botrytis infestans</name>
    <dbReference type="NCBI Taxonomy" id="4787"/>
    <lineage>
        <taxon>Eukaryota</taxon>
        <taxon>Sar</taxon>
        <taxon>Stramenopiles</taxon>
        <taxon>Oomycota</taxon>
        <taxon>Peronosporomycetes</taxon>
        <taxon>Peronosporales</taxon>
        <taxon>Peronosporaceae</taxon>
        <taxon>Phytophthora</taxon>
    </lineage>
</organism>
<proteinExistence type="predicted"/>
<protein>
    <submittedName>
        <fullName evidence="1">Uncharacterized protein</fullName>
    </submittedName>
</protein>
<dbReference type="Proteomes" id="UP000704712">
    <property type="component" value="Unassembled WGS sequence"/>
</dbReference>
<name>A0A8S9U0P6_PHYIN</name>
<sequence length="206" mass="22857">ESLRSFNEGGRPVWISPEFVFDLDVSSTKPGLRLSRTELKEMVGRIRFGQKRCESIWNLCSGHIGISYAMLKFLNNAFGSDDPINAGKIESVLRSVKLLENICRTGEGAPSPEAICKMIPSPLRVEHALDDLGRPEPVAPIVTSLAQRDFVQVYVKRMCSCRLRMMASKHLTNVAQEGMKLYRTIVSCLPKGKDKVSPECSSVNGN</sequence>
<evidence type="ECO:0000313" key="2">
    <source>
        <dbReference type="Proteomes" id="UP000704712"/>
    </source>
</evidence>
<accession>A0A8S9U0P6</accession>
<dbReference type="EMBL" id="JAACNO010002359">
    <property type="protein sequence ID" value="KAF4133873.1"/>
    <property type="molecule type" value="Genomic_DNA"/>
</dbReference>
<reference evidence="1" key="1">
    <citation type="submission" date="2020-03" db="EMBL/GenBank/DDBJ databases">
        <title>Hybrid Assembly of Korean Phytophthora infestans isolates.</title>
        <authorList>
            <person name="Prokchorchik M."/>
            <person name="Lee Y."/>
            <person name="Seo J."/>
            <person name="Cho J.-H."/>
            <person name="Park Y.-E."/>
            <person name="Jang D.-C."/>
            <person name="Im J.-S."/>
            <person name="Choi J.-G."/>
            <person name="Park H.-J."/>
            <person name="Lee G.-B."/>
            <person name="Lee Y.-G."/>
            <person name="Hong S.-Y."/>
            <person name="Cho K."/>
            <person name="Sohn K.H."/>
        </authorList>
    </citation>
    <scope>NUCLEOTIDE SEQUENCE</scope>
    <source>
        <strain evidence="1">KR_2_A2</strain>
    </source>
</reference>
<evidence type="ECO:0000313" key="1">
    <source>
        <dbReference type="EMBL" id="KAF4133873.1"/>
    </source>
</evidence>
<comment type="caution">
    <text evidence="1">The sequence shown here is derived from an EMBL/GenBank/DDBJ whole genome shotgun (WGS) entry which is preliminary data.</text>
</comment>